<feature type="compositionally biased region" description="Basic and acidic residues" evidence="1">
    <location>
        <begin position="196"/>
        <end position="207"/>
    </location>
</feature>
<feature type="region of interest" description="Disordered" evidence="1">
    <location>
        <begin position="196"/>
        <end position="216"/>
    </location>
</feature>
<accession>A0A364V501</accession>
<organism evidence="2 3">
    <name type="scientific">Corynebacterium heidelbergense</name>
    <dbReference type="NCBI Taxonomy" id="2055947"/>
    <lineage>
        <taxon>Bacteria</taxon>
        <taxon>Bacillati</taxon>
        <taxon>Actinomycetota</taxon>
        <taxon>Actinomycetes</taxon>
        <taxon>Mycobacteriales</taxon>
        <taxon>Corynebacteriaceae</taxon>
        <taxon>Corynebacterium</taxon>
    </lineage>
</organism>
<dbReference type="Proteomes" id="UP000251577">
    <property type="component" value="Unassembled WGS sequence"/>
</dbReference>
<dbReference type="RefSeq" id="WP_113631040.1">
    <property type="nucleotide sequence ID" value="NZ_QHCV01000065.1"/>
</dbReference>
<dbReference type="AlphaFoldDB" id="A0A364V501"/>
<proteinExistence type="predicted"/>
<reference evidence="2 3" key="1">
    <citation type="journal article" date="2018" name="Syst. Appl. Microbiol.">
        <title>Corynebacterium heidelbergense sp. nov., isolated from the preen glands of Egyptian geese (Alopochen aegyptiacus).</title>
        <authorList>
            <person name="Braun M.S."/>
            <person name="Wang E."/>
            <person name="Zimmermann S."/>
            <person name="Wink M."/>
        </authorList>
    </citation>
    <scope>NUCLEOTIDE SEQUENCE [LARGE SCALE GENOMIC DNA]</scope>
    <source>
        <strain evidence="2 3">647</strain>
    </source>
</reference>
<evidence type="ECO:0000313" key="3">
    <source>
        <dbReference type="Proteomes" id="UP000251577"/>
    </source>
</evidence>
<protein>
    <submittedName>
        <fullName evidence="2">Type I-E CRISPR-associated protein Cse2/CasB</fullName>
    </submittedName>
</protein>
<name>A0A364V501_9CORY</name>
<dbReference type="InterPro" id="IPR038287">
    <property type="entry name" value="Cse2_sf"/>
</dbReference>
<dbReference type="Gene3D" id="1.10.520.40">
    <property type="entry name" value="CRISPR-associated protein Cse2"/>
    <property type="match status" value="1"/>
</dbReference>
<evidence type="ECO:0000313" key="2">
    <source>
        <dbReference type="EMBL" id="RAV31702.1"/>
    </source>
</evidence>
<dbReference type="Pfam" id="PF09485">
    <property type="entry name" value="CRISPR_Cse2"/>
    <property type="match status" value="1"/>
</dbReference>
<keyword evidence="3" id="KW-1185">Reference proteome</keyword>
<evidence type="ECO:0000256" key="1">
    <source>
        <dbReference type="SAM" id="MobiDB-lite"/>
    </source>
</evidence>
<dbReference type="InterPro" id="IPR013382">
    <property type="entry name" value="CRISPR-assoc_prot_Cse2"/>
</dbReference>
<dbReference type="NCBIfam" id="TIGR02548">
    <property type="entry name" value="casB_cse2"/>
    <property type="match status" value="1"/>
</dbReference>
<sequence>MITPTTGRSDTALLKRHIQAKLQPLLRGVAEQSPSARATTAHLRNAVGKPAGSDPAVWEATLGDLPEPLVGKTDEPSAGETAMHVIMALFAIHQQGKTEAMHQPNQGLGTAVQRLVLDSGQDFEKNPFIRRFDALTTSDSQAELAWHLRSLITQLRGAGIGLDYVRLAGQFYEFALPWRRDPIRLQWGRELYAYRPKKESAGDKESETGTTNPPEA</sequence>
<dbReference type="CDD" id="cd09731">
    <property type="entry name" value="Cse2_I-E"/>
    <property type="match status" value="1"/>
</dbReference>
<dbReference type="EMBL" id="QHCV01000065">
    <property type="protein sequence ID" value="RAV31702.1"/>
    <property type="molecule type" value="Genomic_DNA"/>
</dbReference>
<comment type="caution">
    <text evidence="2">The sequence shown here is derived from an EMBL/GenBank/DDBJ whole genome shotgun (WGS) entry which is preliminary data.</text>
</comment>
<gene>
    <name evidence="2" type="primary">casB</name>
    <name evidence="2" type="ORF">DLJ54_06975</name>
</gene>